<dbReference type="OrthoDB" id="9813540at2"/>
<gene>
    <name evidence="2" type="ORF">SAMN04487977_10512</name>
</gene>
<keyword evidence="3" id="KW-1185">Reference proteome</keyword>
<keyword evidence="1" id="KW-0812">Transmembrane</keyword>
<accession>A0A1H9GIL4</accession>
<protein>
    <submittedName>
        <fullName evidence="2">Uncharacterized membrane protein</fullName>
    </submittedName>
</protein>
<sequence>MTNTNSTLSLNKKLTLTGALCALVIVLGITKLGLIPIGATASITILHIPVILICMLAGLPEGLFVGLVFGSLSLIQAAMSPSGVLDPFFVNPLISVLPRMLIAVIAWGLWKALNLIPHMPKTVSAGITGFITTVAHTLLVLGSLYVFKAADVREALGGMGYFALVAACGFNAVLEAVAATIICAAVFAGLFIAGKKKSKLSQE</sequence>
<dbReference type="Gene3D" id="1.10.1760.20">
    <property type="match status" value="1"/>
</dbReference>
<feature type="transmembrane region" description="Helical" evidence="1">
    <location>
        <begin position="14"/>
        <end position="34"/>
    </location>
</feature>
<feature type="transmembrane region" description="Helical" evidence="1">
    <location>
        <begin position="89"/>
        <end position="110"/>
    </location>
</feature>
<dbReference type="AlphaFoldDB" id="A0A1H9GIL4"/>
<keyword evidence="1" id="KW-0472">Membrane</keyword>
<dbReference type="EMBL" id="FOFU01000005">
    <property type="protein sequence ID" value="SEQ49873.1"/>
    <property type="molecule type" value="Genomic_DNA"/>
</dbReference>
<keyword evidence="1" id="KW-1133">Transmembrane helix</keyword>
<feature type="transmembrane region" description="Helical" evidence="1">
    <location>
        <begin position="46"/>
        <end position="69"/>
    </location>
</feature>
<evidence type="ECO:0000313" key="2">
    <source>
        <dbReference type="EMBL" id="SEQ49873.1"/>
    </source>
</evidence>
<dbReference type="STRING" id="163.SAMN04487775_10179"/>
<dbReference type="Pfam" id="PF12822">
    <property type="entry name" value="ECF_trnsprt"/>
    <property type="match status" value="1"/>
</dbReference>
<feature type="transmembrane region" description="Helical" evidence="1">
    <location>
        <begin position="122"/>
        <end position="147"/>
    </location>
</feature>
<evidence type="ECO:0000256" key="1">
    <source>
        <dbReference type="SAM" id="Phobius"/>
    </source>
</evidence>
<dbReference type="Proteomes" id="UP000182360">
    <property type="component" value="Unassembled WGS sequence"/>
</dbReference>
<organism evidence="2 3">
    <name type="scientific">Treponema bryantii</name>
    <dbReference type="NCBI Taxonomy" id="163"/>
    <lineage>
        <taxon>Bacteria</taxon>
        <taxon>Pseudomonadati</taxon>
        <taxon>Spirochaetota</taxon>
        <taxon>Spirochaetia</taxon>
        <taxon>Spirochaetales</taxon>
        <taxon>Treponemataceae</taxon>
        <taxon>Treponema</taxon>
    </lineage>
</organism>
<feature type="transmembrane region" description="Helical" evidence="1">
    <location>
        <begin position="159"/>
        <end position="192"/>
    </location>
</feature>
<dbReference type="RefSeq" id="WP_074643598.1">
    <property type="nucleotide sequence ID" value="NZ_FOFU01000005.1"/>
</dbReference>
<proteinExistence type="predicted"/>
<dbReference type="InterPro" id="IPR024529">
    <property type="entry name" value="ECF_trnsprt_substrate-spec"/>
</dbReference>
<evidence type="ECO:0000313" key="3">
    <source>
        <dbReference type="Proteomes" id="UP000182360"/>
    </source>
</evidence>
<reference evidence="2 3" key="1">
    <citation type="submission" date="2016-10" db="EMBL/GenBank/DDBJ databases">
        <authorList>
            <person name="de Groot N.N."/>
        </authorList>
    </citation>
    <scope>NUCLEOTIDE SEQUENCE [LARGE SCALE GENOMIC DNA]</scope>
    <source>
        <strain evidence="2 3">B25</strain>
    </source>
</reference>
<name>A0A1H9GIL4_9SPIR</name>
<dbReference type="GO" id="GO:0022857">
    <property type="term" value="F:transmembrane transporter activity"/>
    <property type="evidence" value="ECO:0007669"/>
    <property type="project" value="InterPro"/>
</dbReference>